<proteinExistence type="predicted"/>
<dbReference type="Proteomes" id="UP000324897">
    <property type="component" value="Unassembled WGS sequence"/>
</dbReference>
<dbReference type="InterPro" id="IPR016140">
    <property type="entry name" value="Bifunc_inhib/LTP/seed_store"/>
</dbReference>
<dbReference type="Pfam" id="PF14368">
    <property type="entry name" value="LTP_2"/>
    <property type="match status" value="1"/>
</dbReference>
<feature type="chain" id="PRO_5023878227" description="Bifunctional inhibitor/plant lipid transfer protein/seed storage helical domain-containing protein" evidence="1">
    <location>
        <begin position="27"/>
        <end position="125"/>
    </location>
</feature>
<gene>
    <name evidence="3" type="ORF">EJB05_37564</name>
</gene>
<name>A0A5J9TTH6_9POAL</name>
<dbReference type="Gramene" id="TVU14118">
    <property type="protein sequence ID" value="TVU14118"/>
    <property type="gene ID" value="EJB05_37564"/>
</dbReference>
<keyword evidence="1" id="KW-0732">Signal</keyword>
<accession>A0A5J9TTH6</accession>
<keyword evidence="4" id="KW-1185">Reference proteome</keyword>
<evidence type="ECO:0000259" key="2">
    <source>
        <dbReference type="Pfam" id="PF14368"/>
    </source>
</evidence>
<dbReference type="PANTHER" id="PTHR33286:SF44">
    <property type="entry name" value="5A2 PROTEIN"/>
    <property type="match status" value="1"/>
</dbReference>
<organism evidence="3 4">
    <name type="scientific">Eragrostis curvula</name>
    <name type="common">weeping love grass</name>
    <dbReference type="NCBI Taxonomy" id="38414"/>
    <lineage>
        <taxon>Eukaryota</taxon>
        <taxon>Viridiplantae</taxon>
        <taxon>Streptophyta</taxon>
        <taxon>Embryophyta</taxon>
        <taxon>Tracheophyta</taxon>
        <taxon>Spermatophyta</taxon>
        <taxon>Magnoliopsida</taxon>
        <taxon>Liliopsida</taxon>
        <taxon>Poales</taxon>
        <taxon>Poaceae</taxon>
        <taxon>PACMAD clade</taxon>
        <taxon>Chloridoideae</taxon>
        <taxon>Eragrostideae</taxon>
        <taxon>Eragrostidinae</taxon>
        <taxon>Eragrostis</taxon>
    </lineage>
</organism>
<dbReference type="EMBL" id="RWGY01000031">
    <property type="protein sequence ID" value="TVU14118.1"/>
    <property type="molecule type" value="Genomic_DNA"/>
</dbReference>
<sequence length="125" mass="13844">MATKVSLQVLVVALIFAMFTTHQTWGEQDCHQEKILVIQKCKATIEIGVPYVRPRSDCRQVVEASDMACVCRIITEDEELYISVSKLVRLARACGQIVPAGSKCGTWTVPPPLSPPPPRDTDKSF</sequence>
<dbReference type="Gene3D" id="1.10.110.10">
    <property type="entry name" value="Plant lipid-transfer and hydrophobic proteins"/>
    <property type="match status" value="1"/>
</dbReference>
<dbReference type="InterPro" id="IPR036312">
    <property type="entry name" value="Bifun_inhib/LTP/seed_sf"/>
</dbReference>
<evidence type="ECO:0000313" key="4">
    <source>
        <dbReference type="Proteomes" id="UP000324897"/>
    </source>
</evidence>
<dbReference type="OrthoDB" id="654726at2759"/>
<feature type="domain" description="Bifunctional inhibitor/plant lipid transfer protein/seed storage helical" evidence="2">
    <location>
        <begin position="11"/>
        <end position="104"/>
    </location>
</feature>
<feature type="signal peptide" evidence="1">
    <location>
        <begin position="1"/>
        <end position="26"/>
    </location>
</feature>
<feature type="non-terminal residue" evidence="3">
    <location>
        <position position="1"/>
    </location>
</feature>
<dbReference type="AlphaFoldDB" id="A0A5J9TTH6"/>
<comment type="caution">
    <text evidence="3">The sequence shown here is derived from an EMBL/GenBank/DDBJ whole genome shotgun (WGS) entry which is preliminary data.</text>
</comment>
<protein>
    <recommendedName>
        <fullName evidence="2">Bifunctional inhibitor/plant lipid transfer protein/seed storage helical domain-containing protein</fullName>
    </recommendedName>
</protein>
<dbReference type="PANTHER" id="PTHR33286">
    <property type="entry name" value="BIFUNCTIONAL INHIBITOR/LIPID-TRANSFER PROTEIN/SEED STORAGE 2S ALBUMIN SUPERFAMILY PROTEIN"/>
    <property type="match status" value="1"/>
</dbReference>
<evidence type="ECO:0000313" key="3">
    <source>
        <dbReference type="EMBL" id="TVU14118.1"/>
    </source>
</evidence>
<evidence type="ECO:0000256" key="1">
    <source>
        <dbReference type="SAM" id="SignalP"/>
    </source>
</evidence>
<reference evidence="3 4" key="1">
    <citation type="journal article" date="2019" name="Sci. Rep.">
        <title>A high-quality genome of Eragrostis curvula grass provides insights into Poaceae evolution and supports new strategies to enhance forage quality.</title>
        <authorList>
            <person name="Carballo J."/>
            <person name="Santos B.A.C.M."/>
            <person name="Zappacosta D."/>
            <person name="Garbus I."/>
            <person name="Selva J.P."/>
            <person name="Gallo C.A."/>
            <person name="Diaz A."/>
            <person name="Albertini E."/>
            <person name="Caccamo M."/>
            <person name="Echenique V."/>
        </authorList>
    </citation>
    <scope>NUCLEOTIDE SEQUENCE [LARGE SCALE GENOMIC DNA]</scope>
    <source>
        <strain evidence="4">cv. Victoria</strain>
        <tissue evidence="3">Leaf</tissue>
    </source>
</reference>